<evidence type="ECO:0000256" key="2">
    <source>
        <dbReference type="ARBA" id="ARBA00022664"/>
    </source>
</evidence>
<feature type="domain" description="G-patch" evidence="5">
    <location>
        <begin position="336"/>
        <end position="353"/>
    </location>
</feature>
<evidence type="ECO:0000256" key="1">
    <source>
        <dbReference type="ARBA" id="ARBA00004123"/>
    </source>
</evidence>
<comment type="subcellular location">
    <subcellularLocation>
        <location evidence="1">Nucleus</location>
    </subcellularLocation>
</comment>
<sequence>MDAWLQAQKRENRTLGLPNVTISHRNFFYTGENTEENNRKRKSRWNASAIKQEADEHKFVQQIHEATEKAKSFVAQLNEQMKLYPEGYDATKMKDTQYNEQKELQSIYQTMMVKRRELEKLARQQHNKREYDSDEETDYETGTWEHRLRAAEMDITRENTEENNRKRKSRWSASAIKQEADEHKFVQQIHEATEKAKSFVAQLNEQMKLYPEGYDATKMKDTQYNEQKELQSIYQTMMVKRRELEKLARQQHNKREYDSDEETDYETGTWEHRLRAAEMDITREWAVKLTEMADGKHHIGDFIPAHELEKFMKTYSALKDGHTPDVSDYCEFKIQAENIGYRLLEKFGWKEGQEWAIKLTEMADGKHHIGDFIPAHELEKFMKTYSALKDGHTPDVSDYCEFKIQAENIGYRLLEKFGWKEGQGLGKNAQGMINPVNKGATPVHHGGLGIDRPSELDRNDDEFKMYRKRMMLAYRFRPNPLNNPRRDYY</sequence>
<dbReference type="InterPro" id="IPR000467">
    <property type="entry name" value="G_patch_dom"/>
</dbReference>
<gene>
    <name evidence="6" type="ORF">IZO911_LOCUS3797</name>
</gene>
<reference evidence="6" key="1">
    <citation type="submission" date="2021-02" db="EMBL/GenBank/DDBJ databases">
        <authorList>
            <person name="Nowell W R."/>
        </authorList>
    </citation>
    <scope>NUCLEOTIDE SEQUENCE</scope>
</reference>
<dbReference type="EMBL" id="CAJNOE010000020">
    <property type="protein sequence ID" value="CAF0745300.1"/>
    <property type="molecule type" value="Genomic_DNA"/>
</dbReference>
<accession>A0A813P4M0</accession>
<keyword evidence="3" id="KW-0508">mRNA splicing</keyword>
<dbReference type="GO" id="GO:0006397">
    <property type="term" value="P:mRNA processing"/>
    <property type="evidence" value="ECO:0007669"/>
    <property type="project" value="UniProtKB-KW"/>
</dbReference>
<evidence type="ECO:0000313" key="6">
    <source>
        <dbReference type="EMBL" id="CAF0745300.1"/>
    </source>
</evidence>
<evidence type="ECO:0000256" key="4">
    <source>
        <dbReference type="ARBA" id="ARBA00023242"/>
    </source>
</evidence>
<evidence type="ECO:0000259" key="5">
    <source>
        <dbReference type="PROSITE" id="PS50174"/>
    </source>
</evidence>
<dbReference type="Pfam" id="PF01585">
    <property type="entry name" value="G-patch"/>
    <property type="match status" value="1"/>
</dbReference>
<protein>
    <recommendedName>
        <fullName evidence="5">G-patch domain-containing protein</fullName>
    </recommendedName>
</protein>
<name>A0A813P4M0_9BILA</name>
<comment type="caution">
    <text evidence="6">The sequence shown here is derived from an EMBL/GenBank/DDBJ whole genome shotgun (WGS) entry which is preliminary data.</text>
</comment>
<dbReference type="GO" id="GO:0008380">
    <property type="term" value="P:RNA splicing"/>
    <property type="evidence" value="ECO:0007669"/>
    <property type="project" value="UniProtKB-KW"/>
</dbReference>
<keyword evidence="4" id="KW-0539">Nucleus</keyword>
<evidence type="ECO:0000313" key="7">
    <source>
        <dbReference type="Proteomes" id="UP000663860"/>
    </source>
</evidence>
<dbReference type="GO" id="GO:0005654">
    <property type="term" value="C:nucleoplasm"/>
    <property type="evidence" value="ECO:0007669"/>
    <property type="project" value="TreeGrafter"/>
</dbReference>
<dbReference type="InterPro" id="IPR040169">
    <property type="entry name" value="SUGP1/2"/>
</dbReference>
<dbReference type="GO" id="GO:0003723">
    <property type="term" value="F:RNA binding"/>
    <property type="evidence" value="ECO:0007669"/>
    <property type="project" value="TreeGrafter"/>
</dbReference>
<dbReference type="Proteomes" id="UP000663860">
    <property type="component" value="Unassembled WGS sequence"/>
</dbReference>
<feature type="domain" description="G-patch" evidence="5">
    <location>
        <begin position="406"/>
        <end position="453"/>
    </location>
</feature>
<evidence type="ECO:0000256" key="3">
    <source>
        <dbReference type="ARBA" id="ARBA00023187"/>
    </source>
</evidence>
<dbReference type="SMART" id="SM00443">
    <property type="entry name" value="G_patch"/>
    <property type="match status" value="2"/>
</dbReference>
<proteinExistence type="predicted"/>
<dbReference type="PANTHER" id="PTHR23340">
    <property type="entry name" value="ARGININE/SERINE RICH SPLICING FACTOR SF4/14"/>
    <property type="match status" value="1"/>
</dbReference>
<keyword evidence="2" id="KW-0507">mRNA processing</keyword>
<dbReference type="AlphaFoldDB" id="A0A813P4M0"/>
<dbReference type="PROSITE" id="PS50174">
    <property type="entry name" value="G_PATCH"/>
    <property type="match status" value="2"/>
</dbReference>
<organism evidence="6 7">
    <name type="scientific">Adineta steineri</name>
    <dbReference type="NCBI Taxonomy" id="433720"/>
    <lineage>
        <taxon>Eukaryota</taxon>
        <taxon>Metazoa</taxon>
        <taxon>Spiralia</taxon>
        <taxon>Gnathifera</taxon>
        <taxon>Rotifera</taxon>
        <taxon>Eurotatoria</taxon>
        <taxon>Bdelloidea</taxon>
        <taxon>Adinetida</taxon>
        <taxon>Adinetidae</taxon>
        <taxon>Adineta</taxon>
    </lineage>
</organism>
<dbReference type="PANTHER" id="PTHR23340:SF0">
    <property type="entry name" value="SURP AND G-PATCH DOMAIN-CONTAINING PROTEIN 1 ISOFORM X1"/>
    <property type="match status" value="1"/>
</dbReference>